<organism evidence="2 3">
    <name type="scientific">Leishmania mexicana (strain MHOM/GT/2001/U1103)</name>
    <dbReference type="NCBI Taxonomy" id="929439"/>
    <lineage>
        <taxon>Eukaryota</taxon>
        <taxon>Discoba</taxon>
        <taxon>Euglenozoa</taxon>
        <taxon>Kinetoplastea</taxon>
        <taxon>Metakinetoplastina</taxon>
        <taxon>Trypanosomatida</taxon>
        <taxon>Trypanosomatidae</taxon>
        <taxon>Leishmaniinae</taxon>
        <taxon>Leishmania</taxon>
    </lineage>
</organism>
<dbReference type="Proteomes" id="UP000007259">
    <property type="component" value="Chromosome 5"/>
</dbReference>
<proteinExistence type="predicted"/>
<dbReference type="AlphaFoldDB" id="E9AKD8"/>
<protein>
    <submittedName>
        <fullName evidence="2">Uncharacterized protein</fullName>
    </submittedName>
</protein>
<feature type="signal peptide" evidence="1">
    <location>
        <begin position="1"/>
        <end position="24"/>
    </location>
</feature>
<name>E9AKD8_LEIMU</name>
<accession>E9AKD8</accession>
<evidence type="ECO:0000313" key="3">
    <source>
        <dbReference type="Proteomes" id="UP000007259"/>
    </source>
</evidence>
<dbReference type="VEuPathDB" id="TriTrypDB:LmxM.05.0320"/>
<evidence type="ECO:0000256" key="1">
    <source>
        <dbReference type="SAM" id="SignalP"/>
    </source>
</evidence>
<evidence type="ECO:0000313" key="2">
    <source>
        <dbReference type="EMBL" id="CBZ23389.1"/>
    </source>
</evidence>
<dbReference type="KEGG" id="lmi:LMXM_05_0320"/>
<sequence length="37" mass="4282">MQRRGVRQLLLLLLLLLPPPPLWSSHSSPLFMHMCLS</sequence>
<keyword evidence="1" id="KW-0732">Signal</keyword>
<dbReference type="EMBL" id="FR799558">
    <property type="protein sequence ID" value="CBZ23389.1"/>
    <property type="molecule type" value="Genomic_DNA"/>
</dbReference>
<dbReference type="GeneID" id="13453051"/>
<gene>
    <name evidence="2" type="ORF">LMXM_05_0320</name>
</gene>
<reference evidence="2 3" key="1">
    <citation type="journal article" date="2011" name="Genome Res.">
        <title>Chromosome and gene copy number variation allow major structural change between species and strains of Leishmania.</title>
        <authorList>
            <person name="Rogers M.B."/>
            <person name="Hilley J.D."/>
            <person name="Dickens N.J."/>
            <person name="Wilkes J."/>
            <person name="Bates P.A."/>
            <person name="Depledge D.P."/>
            <person name="Harris D."/>
            <person name="Her Y."/>
            <person name="Herzyk P."/>
            <person name="Imamura H."/>
            <person name="Otto T.D."/>
            <person name="Sanders M."/>
            <person name="Seeger K."/>
            <person name="Dujardin J.C."/>
            <person name="Berriman M."/>
            <person name="Smith D.F."/>
            <person name="Hertz-Fowler C."/>
            <person name="Mottram J.C."/>
        </authorList>
    </citation>
    <scope>NUCLEOTIDE SEQUENCE [LARGE SCALE GENOMIC DNA]</scope>
    <source>
        <strain evidence="2 3">MHOM/GT/2001/U1103</strain>
    </source>
</reference>
<dbReference type="RefSeq" id="XP_003871922.1">
    <property type="nucleotide sequence ID" value="XM_003871873.1"/>
</dbReference>
<feature type="chain" id="PRO_5003236165" evidence="1">
    <location>
        <begin position="25"/>
        <end position="37"/>
    </location>
</feature>
<keyword evidence="3" id="KW-1185">Reference proteome</keyword>